<sequence length="143" mass="15753">MFDDLPPDLERLRTLRTWHAMWLARIDGKIAQLVQRQAEQARGRRAKPAPPEWIVELGIGVGRPPVQVHRGTCYMAGKRHRPVGREEARRLLADGTSACSHCRPDTGLGIIGLPARDLRAVGLTPVTGHGQRSPWPSALPPVA</sequence>
<evidence type="ECO:0000313" key="1">
    <source>
        <dbReference type="EMBL" id="MFG3016799.1"/>
    </source>
</evidence>
<dbReference type="Proteomes" id="UP001604267">
    <property type="component" value="Unassembled WGS sequence"/>
</dbReference>
<dbReference type="RefSeq" id="WP_392825927.1">
    <property type="nucleotide sequence ID" value="NZ_JBICYV010000035.1"/>
</dbReference>
<comment type="caution">
    <text evidence="1">The sequence shown here is derived from an EMBL/GenBank/DDBJ whole genome shotgun (WGS) entry which is preliminary data.</text>
</comment>
<keyword evidence="2" id="KW-1185">Reference proteome</keyword>
<name>A0ABW7BI06_9ACTN</name>
<organism evidence="1 2">
    <name type="scientific">Streptomyces cinerochromogenes</name>
    <dbReference type="NCBI Taxonomy" id="66422"/>
    <lineage>
        <taxon>Bacteria</taxon>
        <taxon>Bacillati</taxon>
        <taxon>Actinomycetota</taxon>
        <taxon>Actinomycetes</taxon>
        <taxon>Kitasatosporales</taxon>
        <taxon>Streptomycetaceae</taxon>
        <taxon>Streptomyces</taxon>
    </lineage>
</organism>
<reference evidence="1 2" key="1">
    <citation type="submission" date="2024-10" db="EMBL/GenBank/DDBJ databases">
        <title>The Natural Products Discovery Center: Release of the First 8490 Sequenced Strains for Exploring Actinobacteria Biosynthetic Diversity.</title>
        <authorList>
            <person name="Kalkreuter E."/>
            <person name="Kautsar S.A."/>
            <person name="Yang D."/>
            <person name="Bader C.D."/>
            <person name="Teijaro C.N."/>
            <person name="Fluegel L."/>
            <person name="Davis C.M."/>
            <person name="Simpson J.R."/>
            <person name="Lauterbach L."/>
            <person name="Steele A.D."/>
            <person name="Gui C."/>
            <person name="Meng S."/>
            <person name="Li G."/>
            <person name="Viehrig K."/>
            <person name="Ye F."/>
            <person name="Su P."/>
            <person name="Kiefer A.F."/>
            <person name="Nichols A."/>
            <person name="Cepeda A.J."/>
            <person name="Yan W."/>
            <person name="Fan B."/>
            <person name="Jiang Y."/>
            <person name="Adhikari A."/>
            <person name="Zheng C.-J."/>
            <person name="Schuster L."/>
            <person name="Cowan T.M."/>
            <person name="Smanski M.J."/>
            <person name="Chevrette M.G."/>
            <person name="De Carvalho L.P.S."/>
            <person name="Shen B."/>
        </authorList>
    </citation>
    <scope>NUCLEOTIDE SEQUENCE [LARGE SCALE GENOMIC DNA]</scope>
    <source>
        <strain evidence="1 2">NPDC048320</strain>
    </source>
</reference>
<dbReference type="EMBL" id="JBICYV010000035">
    <property type="protein sequence ID" value="MFG3016799.1"/>
    <property type="molecule type" value="Genomic_DNA"/>
</dbReference>
<dbReference type="Pfam" id="PF19746">
    <property type="entry name" value="DUF6233"/>
    <property type="match status" value="1"/>
</dbReference>
<dbReference type="InterPro" id="IPR046200">
    <property type="entry name" value="DUF6233"/>
</dbReference>
<evidence type="ECO:0000313" key="2">
    <source>
        <dbReference type="Proteomes" id="UP001604267"/>
    </source>
</evidence>
<protein>
    <submittedName>
        <fullName evidence="1">DUF6233 domain-containing protein</fullName>
    </submittedName>
</protein>
<gene>
    <name evidence="1" type="ORF">ACGFZB_41405</name>
</gene>
<accession>A0ABW7BI06</accession>
<proteinExistence type="predicted"/>